<accession>A0A8T1VH11</accession>
<organism evidence="4 5">
    <name type="scientific">Phytophthora pseudosyringae</name>
    <dbReference type="NCBI Taxonomy" id="221518"/>
    <lineage>
        <taxon>Eukaryota</taxon>
        <taxon>Sar</taxon>
        <taxon>Stramenopiles</taxon>
        <taxon>Oomycota</taxon>
        <taxon>Peronosporomycetes</taxon>
        <taxon>Peronosporales</taxon>
        <taxon>Peronosporaceae</taxon>
        <taxon>Phytophthora</taxon>
    </lineage>
</organism>
<evidence type="ECO:0000313" key="4">
    <source>
        <dbReference type="EMBL" id="KAG7380226.1"/>
    </source>
</evidence>
<comment type="caution">
    <text evidence="4">The sequence shown here is derived from an EMBL/GenBank/DDBJ whole genome shotgun (WGS) entry which is preliminary data.</text>
</comment>
<dbReference type="EMBL" id="JAGDFM010000304">
    <property type="protein sequence ID" value="KAG7380226.1"/>
    <property type="molecule type" value="Genomic_DNA"/>
</dbReference>
<dbReference type="PANTHER" id="PTHR21074">
    <property type="entry name" value="IQ AND UBIQUITIN-LIKE DOMAIN-CONTAINING PROTEIN"/>
    <property type="match status" value="1"/>
</dbReference>
<gene>
    <name evidence="4" type="ORF">PHYPSEUDO_007612</name>
</gene>
<reference evidence="4" key="1">
    <citation type="submission" date="2021-02" db="EMBL/GenBank/DDBJ databases">
        <authorList>
            <person name="Palmer J.M."/>
        </authorList>
    </citation>
    <scope>NUCLEOTIDE SEQUENCE</scope>
    <source>
        <strain evidence="4">SCRP734</strain>
    </source>
</reference>
<evidence type="ECO:0000256" key="2">
    <source>
        <dbReference type="SAM" id="MobiDB-lite"/>
    </source>
</evidence>
<feature type="region of interest" description="Disordered" evidence="2">
    <location>
        <begin position="1"/>
        <end position="57"/>
    </location>
</feature>
<dbReference type="PANTHER" id="PTHR21074:SF0">
    <property type="entry name" value="IQ AND UBIQUITIN-LIKE DOMAIN-CONTAINING PROTEIN"/>
    <property type="match status" value="1"/>
</dbReference>
<dbReference type="OrthoDB" id="10265862at2759"/>
<feature type="compositionally biased region" description="Acidic residues" evidence="2">
    <location>
        <begin position="28"/>
        <end position="38"/>
    </location>
</feature>
<sequence>MDAADEQQFAADKEQQSEAPEMSSEELGTSDEAEDPATPEETRDSGAAGDSGEPSSATEMAMAEFFRASSEQLEGHEFVLLLVLQPDNVRHRVTVTSETTLGMLRKMLCVDLQLSPEVVSFPDLRGPRDADENEDDLPLSVYGLHGGDAACTLEAYVARPPTTSDYVMPVRIQVHVYNEETDSTSTISVGIDKFTGHKPFLGGFKHRKTQQHFHHASTQTILSRARRNMGPVRFHRETQTQELATRSLQTHRESGTQMSRGDLKLDEAFDRHVSARPYFDSYQLDSLREDSVLLLQRLWRGFRARQYVFNILEQRRRVNKLAEIEAQENAAEDVSRQRREVNRRMHPNTVNDFEVLYNELDKWRQVECRKVREQRELDPSERQRALDAILAKETKLLQTIDRLKLTATDANRKQRIKAMMQFMARPKQWQMSDGSVKEVHTPFTVRAKELMDLYHGLRAPLSSVDERLDMLLHIKWTVQEFDCALTRELVELIDREADMLSRGRKEKSLEGLRKRLTNLFLQFIETPEFNPEAAALKHARA</sequence>
<dbReference type="InterPro" id="IPR057887">
    <property type="entry name" value="IQUB_helical"/>
</dbReference>
<evidence type="ECO:0000256" key="1">
    <source>
        <dbReference type="SAM" id="Coils"/>
    </source>
</evidence>
<protein>
    <recommendedName>
        <fullName evidence="3">IQ motif and ubiquitin-like domain-containing protein</fullName>
    </recommendedName>
</protein>
<dbReference type="PROSITE" id="PS50096">
    <property type="entry name" value="IQ"/>
    <property type="match status" value="1"/>
</dbReference>
<dbReference type="Pfam" id="PF25805">
    <property type="entry name" value="IQUB"/>
    <property type="match status" value="1"/>
</dbReference>
<name>A0A8T1VH11_9STRA</name>
<keyword evidence="1" id="KW-0175">Coiled coil</keyword>
<dbReference type="Proteomes" id="UP000694044">
    <property type="component" value="Unassembled WGS sequence"/>
</dbReference>
<proteinExistence type="predicted"/>
<feature type="domain" description="IQ motif and ubiquitin-like" evidence="3">
    <location>
        <begin position="410"/>
        <end position="538"/>
    </location>
</feature>
<evidence type="ECO:0000259" key="3">
    <source>
        <dbReference type="Pfam" id="PF25805"/>
    </source>
</evidence>
<feature type="coiled-coil region" evidence="1">
    <location>
        <begin position="317"/>
        <end position="344"/>
    </location>
</feature>
<evidence type="ECO:0000313" key="5">
    <source>
        <dbReference type="Proteomes" id="UP000694044"/>
    </source>
</evidence>
<dbReference type="AlphaFoldDB" id="A0A8T1VH11"/>
<dbReference type="InterPro" id="IPR037695">
    <property type="entry name" value="IQUB"/>
</dbReference>
<keyword evidence="5" id="KW-1185">Reference proteome</keyword>